<dbReference type="OrthoDB" id="7066769at2"/>
<evidence type="ECO:0000256" key="1">
    <source>
        <dbReference type="SAM" id="SignalP"/>
    </source>
</evidence>
<dbReference type="PANTHER" id="PTHR37625">
    <property type="entry name" value="OUTER MEMBRANE LIPOPROTEIN-RELATED"/>
    <property type="match status" value="1"/>
</dbReference>
<evidence type="ECO:0000313" key="2">
    <source>
        <dbReference type="EMBL" id="TCS41288.1"/>
    </source>
</evidence>
<dbReference type="AlphaFoldDB" id="A0A4R3I5K9"/>
<proteinExistence type="predicted"/>
<evidence type="ECO:0000313" key="3">
    <source>
        <dbReference type="Proteomes" id="UP000295793"/>
    </source>
</evidence>
<feature type="signal peptide" evidence="1">
    <location>
        <begin position="1"/>
        <end position="33"/>
    </location>
</feature>
<keyword evidence="1" id="KW-0732">Signal</keyword>
<comment type="caution">
    <text evidence="2">The sequence shown here is derived from an EMBL/GenBank/DDBJ whole genome shotgun (WGS) entry which is preliminary data.</text>
</comment>
<dbReference type="InterPro" id="IPR038706">
    <property type="entry name" value="Type_VI_SciN-like_sf"/>
</dbReference>
<protein>
    <submittedName>
        <fullName evidence="2">Type VI secretion system protein VasD</fullName>
    </submittedName>
</protein>
<dbReference type="Pfam" id="PF12790">
    <property type="entry name" value="T6SS-SciN"/>
    <property type="match status" value="1"/>
</dbReference>
<reference evidence="2 3" key="1">
    <citation type="submission" date="2019-03" db="EMBL/GenBank/DDBJ databases">
        <title>Genomic Encyclopedia of Archaeal and Bacterial Type Strains, Phase II (KMG-II): from individual species to whole genera.</title>
        <authorList>
            <person name="Goeker M."/>
        </authorList>
    </citation>
    <scope>NUCLEOTIDE SEQUENCE [LARGE SCALE GENOMIC DNA]</scope>
    <source>
        <strain evidence="2 3">DSM 15388</strain>
    </source>
</reference>
<dbReference type="InterPro" id="IPR017734">
    <property type="entry name" value="T6SS_SciN"/>
</dbReference>
<dbReference type="Gene3D" id="2.60.40.4150">
    <property type="entry name" value="Type VI secretion system, lipoprotein SciN"/>
    <property type="match status" value="1"/>
</dbReference>
<dbReference type="PROSITE" id="PS51257">
    <property type="entry name" value="PROKAR_LIPOPROTEIN"/>
    <property type="match status" value="1"/>
</dbReference>
<accession>A0A4R3I5K9</accession>
<dbReference type="PANTHER" id="PTHR37625:SF4">
    <property type="entry name" value="OUTER MEMBRANE LIPOPROTEIN"/>
    <property type="match status" value="1"/>
</dbReference>
<gene>
    <name evidence="2" type="ORF">BCF53_10619</name>
</gene>
<organism evidence="2 3">
    <name type="scientific">Reinekea marinisedimentorum</name>
    <dbReference type="NCBI Taxonomy" id="230495"/>
    <lineage>
        <taxon>Bacteria</taxon>
        <taxon>Pseudomonadati</taxon>
        <taxon>Pseudomonadota</taxon>
        <taxon>Gammaproteobacteria</taxon>
        <taxon>Oceanospirillales</taxon>
        <taxon>Saccharospirillaceae</taxon>
        <taxon>Reinekea</taxon>
    </lineage>
</organism>
<dbReference type="Proteomes" id="UP000295793">
    <property type="component" value="Unassembled WGS sequence"/>
</dbReference>
<keyword evidence="3" id="KW-1185">Reference proteome</keyword>
<dbReference type="RefSeq" id="WP_132701264.1">
    <property type="nucleotide sequence ID" value="NZ_SLZR01000006.1"/>
</dbReference>
<sequence>MFVTGKNISRRLKFGSSLCVLLFLLGCSSPSLKVQLEAQSQLNQDVQGDSYSVLVRFYQLTDPAIFEKASKSSLFNEDESLLGVTLVGKEELMVSPGLATELNMPKVDETRYLGVVAFYRDASSKNQMAVAKVKSGKLAKTTKLDLLLNKNELFLTYQ</sequence>
<feature type="chain" id="PRO_5020901750" evidence="1">
    <location>
        <begin position="34"/>
        <end position="158"/>
    </location>
</feature>
<dbReference type="EMBL" id="SLZR01000006">
    <property type="protein sequence ID" value="TCS41288.1"/>
    <property type="molecule type" value="Genomic_DNA"/>
</dbReference>
<name>A0A4R3I5K9_9GAMM</name>
<dbReference type="NCBIfam" id="TIGR03352">
    <property type="entry name" value="VI_chp_3"/>
    <property type="match status" value="1"/>
</dbReference>